<proteinExistence type="predicted"/>
<feature type="compositionally biased region" description="Pro residues" evidence="1">
    <location>
        <begin position="119"/>
        <end position="130"/>
    </location>
</feature>
<evidence type="ECO:0000256" key="2">
    <source>
        <dbReference type="SAM" id="SignalP"/>
    </source>
</evidence>
<feature type="compositionally biased region" description="Low complexity" evidence="1">
    <location>
        <begin position="131"/>
        <end position="143"/>
    </location>
</feature>
<feature type="chain" id="PRO_5013055307" description="Pherophorin domain-containing protein" evidence="2">
    <location>
        <begin position="23"/>
        <end position="358"/>
    </location>
</feature>
<evidence type="ECO:0000256" key="1">
    <source>
        <dbReference type="SAM" id="MobiDB-lite"/>
    </source>
</evidence>
<dbReference type="EMBL" id="BEGY01000023">
    <property type="protein sequence ID" value="GAX77300.1"/>
    <property type="molecule type" value="Genomic_DNA"/>
</dbReference>
<dbReference type="AlphaFoldDB" id="A0A250X3F3"/>
<evidence type="ECO:0008006" key="5">
    <source>
        <dbReference type="Google" id="ProtNLM"/>
    </source>
</evidence>
<reference evidence="3 4" key="1">
    <citation type="submission" date="2017-08" db="EMBL/GenBank/DDBJ databases">
        <title>Acidophilic green algal genome provides insights into adaptation to an acidic environment.</title>
        <authorList>
            <person name="Hirooka S."/>
            <person name="Hirose Y."/>
            <person name="Kanesaki Y."/>
            <person name="Higuchi S."/>
            <person name="Fujiwara T."/>
            <person name="Onuma R."/>
            <person name="Era A."/>
            <person name="Ohbayashi R."/>
            <person name="Uzuka A."/>
            <person name="Nozaki H."/>
            <person name="Yoshikawa H."/>
            <person name="Miyagishima S.Y."/>
        </authorList>
    </citation>
    <scope>NUCLEOTIDE SEQUENCE [LARGE SCALE GENOMIC DNA]</scope>
    <source>
        <strain evidence="3 4">NIES-2499</strain>
    </source>
</reference>
<dbReference type="Proteomes" id="UP000232323">
    <property type="component" value="Unassembled WGS sequence"/>
</dbReference>
<evidence type="ECO:0000313" key="4">
    <source>
        <dbReference type="Proteomes" id="UP000232323"/>
    </source>
</evidence>
<feature type="signal peptide" evidence="2">
    <location>
        <begin position="1"/>
        <end position="22"/>
    </location>
</feature>
<organism evidence="3 4">
    <name type="scientific">Chlamydomonas eustigma</name>
    <dbReference type="NCBI Taxonomy" id="1157962"/>
    <lineage>
        <taxon>Eukaryota</taxon>
        <taxon>Viridiplantae</taxon>
        <taxon>Chlorophyta</taxon>
        <taxon>core chlorophytes</taxon>
        <taxon>Chlorophyceae</taxon>
        <taxon>CS clade</taxon>
        <taxon>Chlamydomonadales</taxon>
        <taxon>Chlamydomonadaceae</taxon>
        <taxon>Chlamydomonas</taxon>
    </lineage>
</organism>
<evidence type="ECO:0000313" key="3">
    <source>
        <dbReference type="EMBL" id="GAX77300.1"/>
    </source>
</evidence>
<name>A0A250X3F3_9CHLO</name>
<keyword evidence="4" id="KW-1185">Reference proteome</keyword>
<gene>
    <name evidence="3" type="ORF">CEUSTIGMA_g4746.t1</name>
</gene>
<dbReference type="OrthoDB" id="5855668at2759"/>
<comment type="caution">
    <text evidence="3">The sequence shown here is derived from an EMBL/GenBank/DDBJ whole genome shotgun (WGS) entry which is preliminary data.</text>
</comment>
<feature type="region of interest" description="Disordered" evidence="1">
    <location>
        <begin position="119"/>
        <end position="150"/>
    </location>
</feature>
<protein>
    <recommendedName>
        <fullName evidence="5">Pherophorin domain-containing protein</fullName>
    </recommendedName>
</protein>
<keyword evidence="2" id="KW-0732">Signal</keyword>
<accession>A0A250X3F3</accession>
<sequence>MTEFLRILALLASFLSFENVKSREIDYYPHEVQLDKLTASHVGDTYLSLAEEAGAQLTLCECEKATGPPFGLGCSKEGWFISNFENQGTWMAGGGLVPLSHAICCRPCVPTELPVPPPPLHASPPSPPANAMPSESSNSQSSQMRAKSEELNDVGKTLHDEPRNDRNSLVDTAKLSARSISSWLSLPLPISSQYSSSKMNQGSLPPGLGPSHFNASTSHTLQPLAVISVGCHPASGKAFRALQCELDGSSFVTGFSQAERVVSYYFDVYYPVGQVECCTPVVLLSSGEMWEIVRCGCSSSETKDCGGMLTNQLLWGFSDFRETHSGDYLPVAPLQCCGMCLGSKIHDTSDCADLNHCK</sequence>